<feature type="signal peptide" evidence="2">
    <location>
        <begin position="1"/>
        <end position="21"/>
    </location>
</feature>
<protein>
    <submittedName>
        <fullName evidence="3">Uncharacterized protein</fullName>
    </submittedName>
</protein>
<evidence type="ECO:0000313" key="4">
    <source>
        <dbReference type="Proteomes" id="UP000030745"/>
    </source>
</evidence>
<accession>A0A067CQ59</accession>
<feature type="transmembrane region" description="Helical" evidence="1">
    <location>
        <begin position="265"/>
        <end position="287"/>
    </location>
</feature>
<feature type="chain" id="PRO_5001634808" evidence="2">
    <location>
        <begin position="22"/>
        <end position="363"/>
    </location>
</feature>
<dbReference type="GeneID" id="24128418"/>
<dbReference type="OMA" id="PMVLSGC"/>
<keyword evidence="1" id="KW-0472">Membrane</keyword>
<dbReference type="Proteomes" id="UP000030745">
    <property type="component" value="Unassembled WGS sequence"/>
</dbReference>
<dbReference type="EMBL" id="KK583208">
    <property type="protein sequence ID" value="KDO28952.1"/>
    <property type="molecule type" value="Genomic_DNA"/>
</dbReference>
<reference evidence="3 4" key="1">
    <citation type="journal article" date="2013" name="PLoS Genet.">
        <title>Distinctive expansion of potential virulence genes in the genome of the oomycete fish pathogen Saprolegnia parasitica.</title>
        <authorList>
            <person name="Jiang R.H."/>
            <person name="de Bruijn I."/>
            <person name="Haas B.J."/>
            <person name="Belmonte R."/>
            <person name="Lobach L."/>
            <person name="Christie J."/>
            <person name="van den Ackerveken G."/>
            <person name="Bottin A."/>
            <person name="Bulone V."/>
            <person name="Diaz-Moreno S.M."/>
            <person name="Dumas B."/>
            <person name="Fan L."/>
            <person name="Gaulin E."/>
            <person name="Govers F."/>
            <person name="Grenville-Briggs L.J."/>
            <person name="Horner N.R."/>
            <person name="Levin J.Z."/>
            <person name="Mammella M."/>
            <person name="Meijer H.J."/>
            <person name="Morris P."/>
            <person name="Nusbaum C."/>
            <person name="Oome S."/>
            <person name="Phillips A.J."/>
            <person name="van Rooyen D."/>
            <person name="Rzeszutek E."/>
            <person name="Saraiva M."/>
            <person name="Secombes C.J."/>
            <person name="Seidl M.F."/>
            <person name="Snel B."/>
            <person name="Stassen J.H."/>
            <person name="Sykes S."/>
            <person name="Tripathy S."/>
            <person name="van den Berg H."/>
            <person name="Vega-Arreguin J.C."/>
            <person name="Wawra S."/>
            <person name="Young S.K."/>
            <person name="Zeng Q."/>
            <person name="Dieguez-Uribeondo J."/>
            <person name="Russ C."/>
            <person name="Tyler B.M."/>
            <person name="van West P."/>
        </authorList>
    </citation>
    <scope>NUCLEOTIDE SEQUENCE [LARGE SCALE GENOMIC DNA]</scope>
    <source>
        <strain evidence="3 4">CBS 223.65</strain>
    </source>
</reference>
<evidence type="ECO:0000256" key="2">
    <source>
        <dbReference type="SAM" id="SignalP"/>
    </source>
</evidence>
<proteinExistence type="predicted"/>
<dbReference type="AlphaFoldDB" id="A0A067CQ59"/>
<evidence type="ECO:0000313" key="3">
    <source>
        <dbReference type="EMBL" id="KDO28952.1"/>
    </source>
</evidence>
<keyword evidence="4" id="KW-1185">Reference proteome</keyword>
<name>A0A067CQ59_SAPPC</name>
<dbReference type="RefSeq" id="XP_012200168.1">
    <property type="nucleotide sequence ID" value="XM_012344778.1"/>
</dbReference>
<sequence>MLRKTTSGLVLLAAAAGAVEWNQSTGYQVAVSFKGWSNFSPLNGGCVTCPYTCVRPATGPDGLALNFTNATMIQNLPAIYSTPVSNGCCYASPSKSKVMPSCNAEANPTTTEDCGFLYGPTLKWSVTDTSNPPNTKKPLRAMLMASTDCKNFWAVQQTYVKMEGIATSINITGSKQINGGCYGSQQGSAIILAGCLSTELTFDKSATYTWDKLATKCTGLSGQCTRTNALWGKNLKCCLGDGIDSAPWDTQWEFYHKKVSPGIELSGPLVTLIVFLGVGLLMACVHFGSKVRTRAKQTALMREQEASEDYEEVMTPLTGDKRPANTNNRSMHQNPDLIEHSLHEGDQIYKKKEDEVLFEGDLY</sequence>
<gene>
    <name evidence="3" type="ORF">SPRG_06053</name>
</gene>
<dbReference type="OrthoDB" id="109134at2759"/>
<evidence type="ECO:0000256" key="1">
    <source>
        <dbReference type="SAM" id="Phobius"/>
    </source>
</evidence>
<dbReference type="KEGG" id="spar:SPRG_06053"/>
<keyword evidence="2" id="KW-0732">Signal</keyword>
<dbReference type="VEuPathDB" id="FungiDB:SPRG_06053"/>
<keyword evidence="1" id="KW-0812">Transmembrane</keyword>
<organism evidence="3 4">
    <name type="scientific">Saprolegnia parasitica (strain CBS 223.65)</name>
    <dbReference type="NCBI Taxonomy" id="695850"/>
    <lineage>
        <taxon>Eukaryota</taxon>
        <taxon>Sar</taxon>
        <taxon>Stramenopiles</taxon>
        <taxon>Oomycota</taxon>
        <taxon>Saprolegniomycetes</taxon>
        <taxon>Saprolegniales</taxon>
        <taxon>Saprolegniaceae</taxon>
        <taxon>Saprolegnia</taxon>
    </lineage>
</organism>
<keyword evidence="1" id="KW-1133">Transmembrane helix</keyword>